<proteinExistence type="predicted"/>
<sequence>MFFTGGTLSLTSQDGQTTEPLGHPKPILYDPYLAYNSREWRQTWRGTFRPCMSPRGRELDRSNPEDMMSVYVGNQKVDFPAAIFGSYDAMNLDGGVCTDRYARYGAYGYGEKESQEVPGFEKLSNIIWNEVQWGSLQRQCLERNWDRYSDEPFETNRSTAYPFATPQARPPREEAGSDSPLKYFPRSAVLIRIWHDMNWTENDLHHLRSLIMELSLGSGAEYEVFLMVHVKDHSLPIFSYSPTVEEIKAKYIPAEFQDMVIFFNKRLLEAWYPNIEEHEPVYQHFQPVQIFSQMYPEFDYVWQLEMDSRNTGHAYRFFDKAVEFAKRQPRKYLWERNAYFYTPAAHGTWEEFMDMVDNTMTGRSSVWGPLPADEVKPVGPKPPVATPDIDDYEWGVGEEAEFITFLPVFDPKGTLWTFPDKIWNFQQDLDTPRRAAVITMSRSSRRLLNLMHDAQARSGLGLVSEMTAPSWCLHHGLKAVHVPHPIYLDGKWTGRELAGRFNPGEPEKINGGGDSVWNWNHLMDHILYRTSYMFTTYTAEDLFRRWLGFKTDNGEGGREYEAAHGRLCYPPIFLHTIKNTAEKKGPNKPVP</sequence>
<comment type="caution">
    <text evidence="2">The sequence shown here is derived from an EMBL/GenBank/DDBJ whole genome shotgun (WGS) entry which is preliminary data.</text>
</comment>
<name>A0ABR4HZJ9_9EURO</name>
<feature type="region of interest" description="Disordered" evidence="1">
    <location>
        <begin position="1"/>
        <end position="22"/>
    </location>
</feature>
<dbReference type="EMBL" id="JBFXLS010000067">
    <property type="protein sequence ID" value="KAL2820923.1"/>
    <property type="molecule type" value="Genomic_DNA"/>
</dbReference>
<organism evidence="2 3">
    <name type="scientific">Aspergillus cavernicola</name>
    <dbReference type="NCBI Taxonomy" id="176166"/>
    <lineage>
        <taxon>Eukaryota</taxon>
        <taxon>Fungi</taxon>
        <taxon>Dikarya</taxon>
        <taxon>Ascomycota</taxon>
        <taxon>Pezizomycotina</taxon>
        <taxon>Eurotiomycetes</taxon>
        <taxon>Eurotiomycetidae</taxon>
        <taxon>Eurotiales</taxon>
        <taxon>Aspergillaceae</taxon>
        <taxon>Aspergillus</taxon>
        <taxon>Aspergillus subgen. Nidulantes</taxon>
    </lineage>
</organism>
<feature type="compositionally biased region" description="Polar residues" evidence="1">
    <location>
        <begin position="1"/>
        <end position="19"/>
    </location>
</feature>
<evidence type="ECO:0000256" key="1">
    <source>
        <dbReference type="SAM" id="MobiDB-lite"/>
    </source>
</evidence>
<dbReference type="PANTHER" id="PTHR36205">
    <property type="entry name" value="CHROMOSOME 19, WHOLE GENOME SHOTGUN SEQUENCE"/>
    <property type="match status" value="1"/>
</dbReference>
<keyword evidence="3" id="KW-1185">Reference proteome</keyword>
<dbReference type="Pfam" id="PF11885">
    <property type="entry name" value="DUF3405"/>
    <property type="match status" value="1"/>
</dbReference>
<evidence type="ECO:0000313" key="2">
    <source>
        <dbReference type="EMBL" id="KAL2820923.1"/>
    </source>
</evidence>
<accession>A0ABR4HZJ9</accession>
<gene>
    <name evidence="2" type="ORF">BDW59DRAFT_174374</name>
</gene>
<dbReference type="PANTHER" id="PTHR36205:SF4">
    <property type="match status" value="1"/>
</dbReference>
<dbReference type="InterPro" id="IPR021822">
    <property type="entry name" value="DUF3405"/>
</dbReference>
<reference evidence="2 3" key="1">
    <citation type="submission" date="2024-07" db="EMBL/GenBank/DDBJ databases">
        <title>Section-level genome sequencing and comparative genomics of Aspergillus sections Usti and Cavernicolus.</title>
        <authorList>
            <consortium name="Lawrence Berkeley National Laboratory"/>
            <person name="Nybo J.L."/>
            <person name="Vesth T.C."/>
            <person name="Theobald S."/>
            <person name="Frisvad J.C."/>
            <person name="Larsen T.O."/>
            <person name="Kjaerboelling I."/>
            <person name="Rothschild-Mancinelli K."/>
            <person name="Lyhne E.K."/>
            <person name="Kogle M.E."/>
            <person name="Barry K."/>
            <person name="Clum A."/>
            <person name="Na H."/>
            <person name="Ledsgaard L."/>
            <person name="Lin J."/>
            <person name="Lipzen A."/>
            <person name="Kuo A."/>
            <person name="Riley R."/>
            <person name="Mondo S."/>
            <person name="LaButti K."/>
            <person name="Haridas S."/>
            <person name="Pangalinan J."/>
            <person name="Salamov A.A."/>
            <person name="Simmons B.A."/>
            <person name="Magnuson J.K."/>
            <person name="Chen J."/>
            <person name="Drula E."/>
            <person name="Henrissat B."/>
            <person name="Wiebenga A."/>
            <person name="Lubbers R.J."/>
            <person name="Gomes A.C."/>
            <person name="Makela M.R."/>
            <person name="Stajich J."/>
            <person name="Grigoriev I.V."/>
            <person name="Mortensen U.H."/>
            <person name="De vries R.P."/>
            <person name="Baker S.E."/>
            <person name="Andersen M.R."/>
        </authorList>
    </citation>
    <scope>NUCLEOTIDE SEQUENCE [LARGE SCALE GENOMIC DNA]</scope>
    <source>
        <strain evidence="2 3">CBS 600.67</strain>
    </source>
</reference>
<dbReference type="Proteomes" id="UP001610335">
    <property type="component" value="Unassembled WGS sequence"/>
</dbReference>
<evidence type="ECO:0000313" key="3">
    <source>
        <dbReference type="Proteomes" id="UP001610335"/>
    </source>
</evidence>
<protein>
    <submittedName>
        <fullName evidence="2">Uncharacterized protein</fullName>
    </submittedName>
</protein>